<evidence type="ECO:0000313" key="6">
    <source>
        <dbReference type="Proteomes" id="UP000294772"/>
    </source>
</evidence>
<keyword evidence="2 3" id="KW-0418">Kinase</keyword>
<sequence>MRFAPAGPATEEGPALHAITMNTHTYPRLVGDIGGTNARFAWVAQPGEAPADMAVYPVRSLPTLADAIRRYLADQGKPPPRWCAIGIANPITGDQVRMTNHDWSFSISALRRELGLERLLLVNDFTALALSLPALAGEDLRQVGPGAPAPDAALAVIGPGTGLGVSGLLPAPSGREWVPLNGEGGHVTLPAQDAREAAVVARLHERFGHASAERAVSGLGLENLYQVLCQLDGVPPRALDAPAIADDAKAGRDPQCVEALALFCAFLGSVAGNLALTLGARGGVYIGGGIVPRLGEAFDRSAFRVRFESKGRFTGYLRAIPTYVVQARAPALLGAARALDVLPDPPFVR</sequence>
<comment type="subcellular location">
    <subcellularLocation>
        <location evidence="3">Cytoplasm</location>
    </subcellularLocation>
</comment>
<evidence type="ECO:0000256" key="1">
    <source>
        <dbReference type="ARBA" id="ARBA00022679"/>
    </source>
</evidence>
<keyword evidence="3" id="KW-0963">Cytoplasm</keyword>
<proteinExistence type="inferred from homology"/>
<feature type="binding site" evidence="3">
    <location>
        <begin position="31"/>
        <end position="36"/>
    </location>
    <ligand>
        <name>ATP</name>
        <dbReference type="ChEBI" id="CHEBI:30616"/>
    </ligand>
</feature>
<dbReference type="GO" id="GO:0005536">
    <property type="term" value="F:D-glucose binding"/>
    <property type="evidence" value="ECO:0007669"/>
    <property type="project" value="InterPro"/>
</dbReference>
<dbReference type="InterPro" id="IPR003836">
    <property type="entry name" value="Glucokinase"/>
</dbReference>
<reference evidence="5 6" key="1">
    <citation type="submission" date="2019-03" db="EMBL/GenBank/DDBJ databases">
        <title>Genomic Encyclopedia of Type Strains, Phase IV (KMG-IV): sequencing the most valuable type-strain genomes for metagenomic binning, comparative biology and taxonomic classification.</title>
        <authorList>
            <person name="Goeker M."/>
        </authorList>
    </citation>
    <scope>NUCLEOTIDE SEQUENCE [LARGE SCALE GENOMIC DNA]</scope>
    <source>
        <strain evidence="5 6">DSM 15264</strain>
    </source>
</reference>
<dbReference type="CDD" id="cd24008">
    <property type="entry name" value="ASKHA_NBD_GLK"/>
    <property type="match status" value="1"/>
</dbReference>
<dbReference type="NCBIfam" id="NF001416">
    <property type="entry name" value="PRK00292.1-3"/>
    <property type="match status" value="1"/>
</dbReference>
<evidence type="ECO:0000256" key="3">
    <source>
        <dbReference type="HAMAP-Rule" id="MF_00524"/>
    </source>
</evidence>
<keyword evidence="3" id="KW-0324">Glycolysis</keyword>
<dbReference type="InterPro" id="IPR050201">
    <property type="entry name" value="Bacterial_glucokinase"/>
</dbReference>
<comment type="similarity">
    <text evidence="3 4">Belongs to the bacterial glucokinase family.</text>
</comment>
<keyword evidence="3" id="KW-0067">ATP-binding</keyword>
<dbReference type="InterPro" id="IPR043129">
    <property type="entry name" value="ATPase_NBD"/>
</dbReference>
<dbReference type="GO" id="GO:0006096">
    <property type="term" value="P:glycolytic process"/>
    <property type="evidence" value="ECO:0007669"/>
    <property type="project" value="UniProtKB-UniRule"/>
</dbReference>
<dbReference type="Gene3D" id="3.40.367.20">
    <property type="match status" value="1"/>
</dbReference>
<name>A0AA46DBY4_9BURK</name>
<dbReference type="AlphaFoldDB" id="A0AA46DBY4"/>
<evidence type="ECO:0000256" key="2">
    <source>
        <dbReference type="ARBA" id="ARBA00022777"/>
    </source>
</evidence>
<keyword evidence="1 3" id="KW-0808">Transferase</keyword>
<protein>
    <recommendedName>
        <fullName evidence="3">Glucokinase</fullName>
        <ecNumber evidence="3">2.7.1.2</ecNumber>
    </recommendedName>
    <alternativeName>
        <fullName evidence="3">Glucose kinase</fullName>
    </alternativeName>
</protein>
<comment type="caution">
    <text evidence="5">The sequence shown here is derived from an EMBL/GenBank/DDBJ whole genome shotgun (WGS) entry which is preliminary data.</text>
</comment>
<dbReference type="Proteomes" id="UP000294772">
    <property type="component" value="Unassembled WGS sequence"/>
</dbReference>
<accession>A0AA46DBY4</accession>
<keyword evidence="3" id="KW-0547">Nucleotide-binding</keyword>
<dbReference type="SUPFAM" id="SSF53067">
    <property type="entry name" value="Actin-like ATPase domain"/>
    <property type="match status" value="1"/>
</dbReference>
<dbReference type="HAMAP" id="MF_00524">
    <property type="entry name" value="Glucokinase"/>
    <property type="match status" value="1"/>
</dbReference>
<dbReference type="GO" id="GO:0005829">
    <property type="term" value="C:cytosol"/>
    <property type="evidence" value="ECO:0007669"/>
    <property type="project" value="TreeGrafter"/>
</dbReference>
<comment type="catalytic activity">
    <reaction evidence="3">
        <text>D-glucose + ATP = D-glucose 6-phosphate + ADP + H(+)</text>
        <dbReference type="Rhea" id="RHEA:17825"/>
        <dbReference type="ChEBI" id="CHEBI:4167"/>
        <dbReference type="ChEBI" id="CHEBI:15378"/>
        <dbReference type="ChEBI" id="CHEBI:30616"/>
        <dbReference type="ChEBI" id="CHEBI:61548"/>
        <dbReference type="ChEBI" id="CHEBI:456216"/>
        <dbReference type="EC" id="2.7.1.2"/>
    </reaction>
</comment>
<dbReference type="GO" id="GO:0004340">
    <property type="term" value="F:glucokinase activity"/>
    <property type="evidence" value="ECO:0007669"/>
    <property type="project" value="UniProtKB-UniRule"/>
</dbReference>
<dbReference type="PANTHER" id="PTHR47690">
    <property type="entry name" value="GLUCOKINASE"/>
    <property type="match status" value="1"/>
</dbReference>
<gene>
    <name evidence="3" type="primary">glk</name>
    <name evidence="5" type="ORF">EV676_10849</name>
</gene>
<dbReference type="GO" id="GO:0005524">
    <property type="term" value="F:ATP binding"/>
    <property type="evidence" value="ECO:0007669"/>
    <property type="project" value="UniProtKB-UniRule"/>
</dbReference>
<dbReference type="NCBIfam" id="TIGR00749">
    <property type="entry name" value="glk"/>
    <property type="match status" value="1"/>
</dbReference>
<dbReference type="Gene3D" id="3.30.420.40">
    <property type="match status" value="1"/>
</dbReference>
<dbReference type="EC" id="2.7.1.2" evidence="3"/>
<dbReference type="PANTHER" id="PTHR47690:SF1">
    <property type="entry name" value="GLUCOKINASE"/>
    <property type="match status" value="1"/>
</dbReference>
<evidence type="ECO:0000313" key="5">
    <source>
        <dbReference type="EMBL" id="TCP05816.1"/>
    </source>
</evidence>
<dbReference type="Pfam" id="PF02685">
    <property type="entry name" value="Glucokinase"/>
    <property type="match status" value="1"/>
</dbReference>
<dbReference type="EMBL" id="SLXF01000008">
    <property type="protein sequence ID" value="TCP05816.1"/>
    <property type="molecule type" value="Genomic_DNA"/>
</dbReference>
<organism evidence="5 6">
    <name type="scientific">Caldimonas thermodepolymerans</name>
    <dbReference type="NCBI Taxonomy" id="215580"/>
    <lineage>
        <taxon>Bacteria</taxon>
        <taxon>Pseudomonadati</taxon>
        <taxon>Pseudomonadota</taxon>
        <taxon>Betaproteobacteria</taxon>
        <taxon>Burkholderiales</taxon>
        <taxon>Sphaerotilaceae</taxon>
        <taxon>Caldimonas</taxon>
    </lineage>
</organism>
<evidence type="ECO:0000256" key="4">
    <source>
        <dbReference type="RuleBase" id="RU004046"/>
    </source>
</evidence>